<protein>
    <recommendedName>
        <fullName evidence="5">Transposable element P transposase</fullName>
    </recommendedName>
</protein>
<dbReference type="OrthoDB" id="7440550at2759"/>
<feature type="domain" description="Transposable element P transposase-like GTP-binding insertion" evidence="1">
    <location>
        <begin position="19"/>
        <end position="109"/>
    </location>
</feature>
<evidence type="ECO:0000313" key="4">
    <source>
        <dbReference type="Proteomes" id="UP001152888"/>
    </source>
</evidence>
<evidence type="ECO:0008006" key="5">
    <source>
        <dbReference type="Google" id="ProtNLM"/>
    </source>
</evidence>
<evidence type="ECO:0000259" key="2">
    <source>
        <dbReference type="Pfam" id="PF21789"/>
    </source>
</evidence>
<dbReference type="AlphaFoldDB" id="A0A9P0MH12"/>
<dbReference type="Pfam" id="PF21789">
    <property type="entry name" value="TNP-like_RNaseH_C"/>
    <property type="match status" value="1"/>
</dbReference>
<dbReference type="Proteomes" id="UP001152888">
    <property type="component" value="Unassembled WGS sequence"/>
</dbReference>
<keyword evidence="4" id="KW-1185">Reference proteome</keyword>
<name>A0A9P0MH12_ACAOB</name>
<gene>
    <name evidence="3" type="ORF">ACAOBT_LOCUS33843</name>
</gene>
<dbReference type="EMBL" id="CAKOFQ010008413">
    <property type="protein sequence ID" value="CAH2014036.1"/>
    <property type="molecule type" value="Genomic_DNA"/>
</dbReference>
<proteinExistence type="predicted"/>
<evidence type="ECO:0000313" key="3">
    <source>
        <dbReference type="EMBL" id="CAH2014036.1"/>
    </source>
</evidence>
<feature type="domain" description="Transposable element P transposase-like RNase H C-terminal" evidence="2">
    <location>
        <begin position="186"/>
        <end position="218"/>
    </location>
</feature>
<organism evidence="3 4">
    <name type="scientific">Acanthoscelides obtectus</name>
    <name type="common">Bean weevil</name>
    <name type="synonym">Bruchus obtectus</name>
    <dbReference type="NCBI Taxonomy" id="200917"/>
    <lineage>
        <taxon>Eukaryota</taxon>
        <taxon>Metazoa</taxon>
        <taxon>Ecdysozoa</taxon>
        <taxon>Arthropoda</taxon>
        <taxon>Hexapoda</taxon>
        <taxon>Insecta</taxon>
        <taxon>Pterygota</taxon>
        <taxon>Neoptera</taxon>
        <taxon>Endopterygota</taxon>
        <taxon>Coleoptera</taxon>
        <taxon>Polyphaga</taxon>
        <taxon>Cucujiformia</taxon>
        <taxon>Chrysomeloidea</taxon>
        <taxon>Chrysomelidae</taxon>
        <taxon>Bruchinae</taxon>
        <taxon>Bruchini</taxon>
        <taxon>Acanthoscelides</taxon>
    </lineage>
</organism>
<accession>A0A9P0MH12</accession>
<evidence type="ECO:0000259" key="1">
    <source>
        <dbReference type="Pfam" id="PF21788"/>
    </source>
</evidence>
<comment type="caution">
    <text evidence="3">The sequence shown here is derived from an EMBL/GenBank/DDBJ whole genome shotgun (WGS) entry which is preliminary data.</text>
</comment>
<dbReference type="InterPro" id="IPR048366">
    <property type="entry name" value="TNP-like_GBD"/>
</dbReference>
<reference evidence="3" key="1">
    <citation type="submission" date="2022-03" db="EMBL/GenBank/DDBJ databases">
        <authorList>
            <person name="Sayadi A."/>
        </authorList>
    </citation>
    <scope>NUCLEOTIDE SEQUENCE</scope>
</reference>
<dbReference type="InterPro" id="IPR048367">
    <property type="entry name" value="TNP-like_RNaseH_C"/>
</dbReference>
<sequence length="443" mass="50592">MSRYRKCAVRGCQDSVSVRLYAIDNAAGSLRAMPKLTECHVNRNCIKKMKVSYATQVFSHTVASVMTLMARAGIVGIQGEKLSETAQGTAKVLKFFDDLMDSVNGYSLYPSSGKPLRSAVSRCTDHFEFWVEARQTLRKMYYQAEGTEERLRPPSLVNWTVTINGIIDIFEMLEQGNVNHLKCRRLNQDPIENFFGQIRQQGLRDTNPTCSHFKNHFKTLLINNFSSRLSMSANCESENSKNIIVAVKKFITVDVVVPSRTDFCSFPSEIPNFALQYISKVSLGYVSGFITKYVKKDISSCEVCIRDIFSENPVDEWHALIAEKEYLKTMPAKLKYCHLRIIQKFAELYNITMHMVPQLAYKANSVGLLVNFIKSKISLPLSCPNHKESLNSKLIEKFTFFLGHNWTVGINRALSGRDLRPLNNDPVIKQAKEIYLKNRRYRK</sequence>
<dbReference type="Pfam" id="PF21788">
    <property type="entry name" value="TNP-like_GBD"/>
    <property type="match status" value="1"/>
</dbReference>